<dbReference type="Proteomes" id="UP000025229">
    <property type="component" value="Chromosome"/>
</dbReference>
<dbReference type="CDD" id="cd17535">
    <property type="entry name" value="REC_NarL-like"/>
    <property type="match status" value="1"/>
</dbReference>
<feature type="domain" description="Response regulatory" evidence="5">
    <location>
        <begin position="8"/>
        <end position="130"/>
    </location>
</feature>
<evidence type="ECO:0000313" key="7">
    <source>
        <dbReference type="EMBL" id="MDX5892583.1"/>
    </source>
</evidence>
<dbReference type="GO" id="GO:0003677">
    <property type="term" value="F:DNA binding"/>
    <property type="evidence" value="ECO:0007669"/>
    <property type="project" value="UniProtKB-KW"/>
</dbReference>
<dbReference type="HOGENOM" id="CLU_000445_90_10_11"/>
<protein>
    <submittedName>
        <fullName evidence="6">Response regulator containing a CheY-like receiver domain and an HTH DNA-binding domain</fullName>
    </submittedName>
    <submittedName>
        <fullName evidence="7">Response regulator transcription factor</fullName>
    </submittedName>
</protein>
<dbReference type="PANTHER" id="PTHR45566">
    <property type="entry name" value="HTH-TYPE TRANSCRIPTIONAL REGULATOR YHJB-RELATED"/>
    <property type="match status" value="1"/>
</dbReference>
<dbReference type="CDD" id="cd06170">
    <property type="entry name" value="LuxR_C_like"/>
    <property type="match status" value="1"/>
</dbReference>
<evidence type="ECO:0000256" key="2">
    <source>
        <dbReference type="ARBA" id="ARBA00023125"/>
    </source>
</evidence>
<dbReference type="InterPro" id="IPR016032">
    <property type="entry name" value="Sig_transdc_resp-reg_C-effctor"/>
</dbReference>
<proteinExistence type="predicted"/>
<reference evidence="6 8" key="1">
    <citation type="submission" date="2014-03" db="EMBL/GenBank/DDBJ databases">
        <title>Complete genome sequence of the Radio-Resistant Rubrobacter radiotolerans RSPS-4.</title>
        <authorList>
            <person name="Egas C.C."/>
            <person name="Barroso C.C."/>
            <person name="Froufe H.J.C."/>
            <person name="Pacheco J.J."/>
            <person name="Albuquerque L.L."/>
            <person name="da Costa M.M.S."/>
        </authorList>
    </citation>
    <scope>NUCLEOTIDE SEQUENCE [LARGE SCALE GENOMIC DNA]</scope>
    <source>
        <strain evidence="6 8">RSPS-4</strain>
    </source>
</reference>
<dbReference type="eggNOG" id="COG2197">
    <property type="taxonomic scope" value="Bacteria"/>
</dbReference>
<keyword evidence="8" id="KW-1185">Reference proteome</keyword>
<name>A0A023X7C8_RUBRA</name>
<evidence type="ECO:0000313" key="8">
    <source>
        <dbReference type="Proteomes" id="UP000025229"/>
    </source>
</evidence>
<evidence type="ECO:0000259" key="4">
    <source>
        <dbReference type="PROSITE" id="PS50043"/>
    </source>
</evidence>
<evidence type="ECO:0000256" key="1">
    <source>
        <dbReference type="ARBA" id="ARBA00022553"/>
    </source>
</evidence>
<dbReference type="SUPFAM" id="SSF46894">
    <property type="entry name" value="C-terminal effector domain of the bipartite response regulators"/>
    <property type="match status" value="1"/>
</dbReference>
<sequence>MQQAEVHKVFLVEDHASFRQSLAMMLDTESDLQVVGQAGSLAEARNSLKSLRAEDGPFPDLGLFDLNLPDGSGTELVSEFRETNPDFAALALTASVDSVDHARAIEHGAAGVLHKMAEIEEVVEALRKVATGKPLLSREEIARMVNLAANHREEKTKALEGASRLTRRELQVLNALAEGKSNKEIAEELSISLDTERTHMVNILNKLGAHSRLQALVTAVKSGVVSIGG</sequence>
<feature type="modified residue" description="4-aspartylphosphate" evidence="3">
    <location>
        <position position="65"/>
    </location>
</feature>
<evidence type="ECO:0000256" key="3">
    <source>
        <dbReference type="PROSITE-ProRule" id="PRU00169"/>
    </source>
</evidence>
<feature type="domain" description="HTH luxR-type" evidence="4">
    <location>
        <begin position="158"/>
        <end position="223"/>
    </location>
</feature>
<dbReference type="Proteomes" id="UP001281130">
    <property type="component" value="Unassembled WGS sequence"/>
</dbReference>
<keyword evidence="1 3" id="KW-0597">Phosphoprotein</keyword>
<dbReference type="EMBL" id="CP007514">
    <property type="protein sequence ID" value="AHY47945.1"/>
    <property type="molecule type" value="Genomic_DNA"/>
</dbReference>
<evidence type="ECO:0000313" key="6">
    <source>
        <dbReference type="EMBL" id="AHY47945.1"/>
    </source>
</evidence>
<dbReference type="SMART" id="SM00421">
    <property type="entry name" value="HTH_LUXR"/>
    <property type="match status" value="1"/>
</dbReference>
<evidence type="ECO:0000259" key="5">
    <source>
        <dbReference type="PROSITE" id="PS50110"/>
    </source>
</evidence>
<dbReference type="RefSeq" id="WP_038683265.1">
    <property type="nucleotide sequence ID" value="NZ_CP007514.1"/>
</dbReference>
<keyword evidence="2 6" id="KW-0238">DNA-binding</keyword>
<dbReference type="SMART" id="SM00448">
    <property type="entry name" value="REC"/>
    <property type="match status" value="1"/>
</dbReference>
<dbReference type="InterPro" id="IPR011006">
    <property type="entry name" value="CheY-like_superfamily"/>
</dbReference>
<dbReference type="OrthoDB" id="9808843at2"/>
<reference evidence="7" key="2">
    <citation type="submission" date="2023-11" db="EMBL/GenBank/DDBJ databases">
        <title>MicrobeMod: A computational toolkit for identifying prokaryotic methylation and restriction-modification with nanopore sequencing.</title>
        <authorList>
            <person name="Crits-Christoph A."/>
            <person name="Kang S.C."/>
            <person name="Lee H."/>
            <person name="Ostrov N."/>
        </authorList>
    </citation>
    <scope>NUCLEOTIDE SEQUENCE</scope>
    <source>
        <strain evidence="7">ATCC 51242</strain>
    </source>
</reference>
<dbReference type="EMBL" id="JAWXXX010000001">
    <property type="protein sequence ID" value="MDX5892583.1"/>
    <property type="molecule type" value="Genomic_DNA"/>
</dbReference>
<dbReference type="PROSITE" id="PS50043">
    <property type="entry name" value="HTH_LUXR_2"/>
    <property type="match status" value="1"/>
</dbReference>
<dbReference type="PROSITE" id="PS50110">
    <property type="entry name" value="RESPONSE_REGULATORY"/>
    <property type="match status" value="1"/>
</dbReference>
<gene>
    <name evidence="6" type="ORF">RradSPS_2662</name>
    <name evidence="7" type="ORF">SIL72_00940</name>
</gene>
<dbReference type="GO" id="GO:0000160">
    <property type="term" value="P:phosphorelay signal transduction system"/>
    <property type="evidence" value="ECO:0007669"/>
    <property type="project" value="InterPro"/>
</dbReference>
<dbReference type="InterPro" id="IPR058245">
    <property type="entry name" value="NreC/VraR/RcsB-like_REC"/>
</dbReference>
<dbReference type="PANTHER" id="PTHR45566:SF2">
    <property type="entry name" value="NARL SUBFAMILY"/>
    <property type="match status" value="1"/>
</dbReference>
<dbReference type="InterPro" id="IPR001789">
    <property type="entry name" value="Sig_transdc_resp-reg_receiver"/>
</dbReference>
<organism evidence="6 8">
    <name type="scientific">Rubrobacter radiotolerans</name>
    <name type="common">Arthrobacter radiotolerans</name>
    <dbReference type="NCBI Taxonomy" id="42256"/>
    <lineage>
        <taxon>Bacteria</taxon>
        <taxon>Bacillati</taxon>
        <taxon>Actinomycetota</taxon>
        <taxon>Rubrobacteria</taxon>
        <taxon>Rubrobacterales</taxon>
        <taxon>Rubrobacteraceae</taxon>
        <taxon>Rubrobacter</taxon>
    </lineage>
</organism>
<dbReference type="STRING" id="42256.RradSPS_2662"/>
<dbReference type="Pfam" id="PF00072">
    <property type="entry name" value="Response_reg"/>
    <property type="match status" value="1"/>
</dbReference>
<dbReference type="InterPro" id="IPR000792">
    <property type="entry name" value="Tscrpt_reg_LuxR_C"/>
</dbReference>
<dbReference type="PRINTS" id="PR00038">
    <property type="entry name" value="HTHLUXR"/>
</dbReference>
<dbReference type="SUPFAM" id="SSF52172">
    <property type="entry name" value="CheY-like"/>
    <property type="match status" value="1"/>
</dbReference>
<dbReference type="AlphaFoldDB" id="A0A023X7C8"/>
<dbReference type="Pfam" id="PF00196">
    <property type="entry name" value="GerE"/>
    <property type="match status" value="1"/>
</dbReference>
<dbReference type="GO" id="GO:0006355">
    <property type="term" value="P:regulation of DNA-templated transcription"/>
    <property type="evidence" value="ECO:0007669"/>
    <property type="project" value="InterPro"/>
</dbReference>
<dbReference type="InterPro" id="IPR051015">
    <property type="entry name" value="EvgA-like"/>
</dbReference>
<dbReference type="KEGG" id="rrd:RradSPS_2662"/>
<dbReference type="Gene3D" id="3.40.50.2300">
    <property type="match status" value="1"/>
</dbReference>
<accession>A0A023X7C8</accession>